<evidence type="ECO:0000313" key="3">
    <source>
        <dbReference type="EMBL" id="OHT47227.1"/>
    </source>
</evidence>
<dbReference type="RefSeq" id="WP_070905645.1">
    <property type="nucleotide sequence ID" value="NZ_MIKE01000003.1"/>
</dbReference>
<dbReference type="STRING" id="1278819.BHE19_21160"/>
<dbReference type="OrthoDB" id="384974at2"/>
<comment type="caution">
    <text evidence="3">The sequence shown here is derived from an EMBL/GenBank/DDBJ whole genome shotgun (WGS) entry which is preliminary data.</text>
</comment>
<dbReference type="Pfam" id="PF08327">
    <property type="entry name" value="AHSA1"/>
    <property type="match status" value="1"/>
</dbReference>
<evidence type="ECO:0000256" key="1">
    <source>
        <dbReference type="ARBA" id="ARBA00006817"/>
    </source>
</evidence>
<dbReference type="AlphaFoldDB" id="A0A1S1J965"/>
<proteinExistence type="inferred from homology"/>
<dbReference type="SUPFAM" id="SSF55961">
    <property type="entry name" value="Bet v1-like"/>
    <property type="match status" value="1"/>
</dbReference>
<protein>
    <submittedName>
        <fullName evidence="3">Polyketide cyclase</fullName>
    </submittedName>
</protein>
<gene>
    <name evidence="4" type="ORF">B0A71_10760</name>
    <name evidence="3" type="ORF">BHE19_21160</name>
</gene>
<dbReference type="Proteomes" id="UP000198319">
    <property type="component" value="Unassembled WGS sequence"/>
</dbReference>
<reference evidence="5" key="2">
    <citation type="submission" date="2016-09" db="EMBL/GenBank/DDBJ databases">
        <authorList>
            <person name="Chen S."/>
            <person name="Walker E."/>
        </authorList>
    </citation>
    <scope>NUCLEOTIDE SEQUENCE [LARGE SCALE GENOMIC DNA]</scope>
    <source>
        <strain evidence="5">MSU</strain>
    </source>
</reference>
<name>A0A1S1J965_9FLAO</name>
<dbReference type="InterPro" id="IPR013538">
    <property type="entry name" value="ASHA1/2-like_C"/>
</dbReference>
<dbReference type="EMBL" id="MUHG01000017">
    <property type="protein sequence ID" value="OXB19903.1"/>
    <property type="molecule type" value="Genomic_DNA"/>
</dbReference>
<accession>A0A1S1J965</accession>
<comment type="similarity">
    <text evidence="1">Belongs to the AHA1 family.</text>
</comment>
<organism evidence="3 5">
    <name type="scientific">Flavobacterium tructae</name>
    <dbReference type="NCBI Taxonomy" id="1114873"/>
    <lineage>
        <taxon>Bacteria</taxon>
        <taxon>Pseudomonadati</taxon>
        <taxon>Bacteroidota</taxon>
        <taxon>Flavobacteriia</taxon>
        <taxon>Flavobacteriales</taxon>
        <taxon>Flavobacteriaceae</taxon>
        <taxon>Flavobacterium</taxon>
    </lineage>
</organism>
<feature type="domain" description="Activator of Hsp90 ATPase homologue 1/2-like C-terminal" evidence="2">
    <location>
        <begin position="10"/>
        <end position="132"/>
    </location>
</feature>
<dbReference type="Gene3D" id="3.30.530.20">
    <property type="match status" value="1"/>
</dbReference>
<dbReference type="InterPro" id="IPR023393">
    <property type="entry name" value="START-like_dom_sf"/>
</dbReference>
<evidence type="ECO:0000313" key="6">
    <source>
        <dbReference type="Proteomes" id="UP000198319"/>
    </source>
</evidence>
<keyword evidence="6" id="KW-1185">Reference proteome</keyword>
<dbReference type="EMBL" id="MIKE01000003">
    <property type="protein sequence ID" value="OHT47227.1"/>
    <property type="molecule type" value="Genomic_DNA"/>
</dbReference>
<evidence type="ECO:0000259" key="2">
    <source>
        <dbReference type="Pfam" id="PF08327"/>
    </source>
</evidence>
<evidence type="ECO:0000313" key="5">
    <source>
        <dbReference type="Proteomes" id="UP000180252"/>
    </source>
</evidence>
<sequence>MITVQNTINAAVNKVWKFWTEPEHIVKWSFGSPDWYTPYAENDLKAGGKFKYTMAAKDGTATFDFEGVYTRVETFSEIEYQLSDNRTGSVHFKESDEKVILTEVFQPETENPENMQQQWCQAVIDCFKEYVENN</sequence>
<reference evidence="4 6" key="3">
    <citation type="submission" date="2016-11" db="EMBL/GenBank/DDBJ databases">
        <title>Whole genomes of Flavobacteriaceae.</title>
        <authorList>
            <person name="Stine C."/>
            <person name="Li C."/>
            <person name="Tadesse D."/>
        </authorList>
    </citation>
    <scope>NUCLEOTIDE SEQUENCE [LARGE SCALE GENOMIC DNA]</scope>
    <source>
        <strain evidence="4 6">ATCC BAA-2541</strain>
    </source>
</reference>
<evidence type="ECO:0000313" key="4">
    <source>
        <dbReference type="EMBL" id="OXB19903.1"/>
    </source>
</evidence>
<reference evidence="3" key="1">
    <citation type="submission" date="2016-09" db="EMBL/GenBank/DDBJ databases">
        <authorList>
            <person name="Capua I."/>
            <person name="De Benedictis P."/>
            <person name="Joannis T."/>
            <person name="Lombin L.H."/>
            <person name="Cattoli G."/>
        </authorList>
    </citation>
    <scope>NUCLEOTIDE SEQUENCE [LARGE SCALE GENOMIC DNA]</scope>
    <source>
        <strain evidence="3">MSU</strain>
    </source>
</reference>
<dbReference type="Proteomes" id="UP000180252">
    <property type="component" value="Unassembled WGS sequence"/>
</dbReference>